<keyword evidence="2" id="KW-0732">Signal</keyword>
<dbReference type="AlphaFoldDB" id="A0A5Q4ZBJ7"/>
<accession>A0A5Q4ZBJ7</accession>
<evidence type="ECO:0000313" key="4">
    <source>
        <dbReference type="Proteomes" id="UP000325811"/>
    </source>
</evidence>
<evidence type="ECO:0008006" key="5">
    <source>
        <dbReference type="Google" id="ProtNLM"/>
    </source>
</evidence>
<feature type="compositionally biased region" description="Basic residues" evidence="1">
    <location>
        <begin position="40"/>
        <end position="50"/>
    </location>
</feature>
<feature type="chain" id="PRO_5024828986" description="DUF4148 domain-containing protein" evidence="2">
    <location>
        <begin position="29"/>
        <end position="97"/>
    </location>
</feature>
<evidence type="ECO:0000313" key="3">
    <source>
        <dbReference type="EMBL" id="VVD32289.1"/>
    </source>
</evidence>
<gene>
    <name evidence="3" type="ORF">PDMSB3_0991</name>
</gene>
<proteinExistence type="predicted"/>
<protein>
    <recommendedName>
        <fullName evidence="5">DUF4148 domain-containing protein</fullName>
    </recommendedName>
</protein>
<feature type="compositionally biased region" description="Low complexity" evidence="1">
    <location>
        <begin position="87"/>
        <end position="97"/>
    </location>
</feature>
<reference evidence="3 4" key="1">
    <citation type="submission" date="2019-08" db="EMBL/GenBank/DDBJ databases">
        <authorList>
            <person name="Herpell B J."/>
        </authorList>
    </citation>
    <scope>NUCLEOTIDE SEQUENCE [LARGE SCALE GENOMIC DNA]</scope>
    <source>
        <strain evidence="4">Msb3</strain>
    </source>
</reference>
<dbReference type="RefSeq" id="WP_007176658.1">
    <property type="nucleotide sequence ID" value="NZ_LR699554.1"/>
</dbReference>
<keyword evidence="4" id="KW-1185">Reference proteome</keyword>
<name>A0A5Q4ZBJ7_9BURK</name>
<sequence length="97" mass="10341">MIRLFSTRVSAVAALMSVAFVFSPLVDAQGTDTSASSPKQVRKAQRKAARANRTAELKQLESNGYKPGKDQANYPQDIQNAERKSGPAAHPAPASGQ</sequence>
<evidence type="ECO:0000256" key="1">
    <source>
        <dbReference type="SAM" id="MobiDB-lite"/>
    </source>
</evidence>
<evidence type="ECO:0000256" key="2">
    <source>
        <dbReference type="SAM" id="SignalP"/>
    </source>
</evidence>
<feature type="signal peptide" evidence="2">
    <location>
        <begin position="1"/>
        <end position="28"/>
    </location>
</feature>
<feature type="region of interest" description="Disordered" evidence="1">
    <location>
        <begin position="29"/>
        <end position="97"/>
    </location>
</feature>
<dbReference type="EMBL" id="LR699554">
    <property type="protein sequence ID" value="VVD32289.1"/>
    <property type="molecule type" value="Genomic_DNA"/>
</dbReference>
<dbReference type="Proteomes" id="UP000325811">
    <property type="component" value="Chromosome II"/>
</dbReference>
<organism evidence="3 4">
    <name type="scientific">Paraburkholderia dioscoreae</name>
    <dbReference type="NCBI Taxonomy" id="2604047"/>
    <lineage>
        <taxon>Bacteria</taxon>
        <taxon>Pseudomonadati</taxon>
        <taxon>Pseudomonadota</taxon>
        <taxon>Betaproteobacteria</taxon>
        <taxon>Burkholderiales</taxon>
        <taxon>Burkholderiaceae</taxon>
        <taxon>Paraburkholderia</taxon>
    </lineage>
</organism>
<dbReference type="KEGG" id="pdio:PDMSB3_0991.1"/>